<dbReference type="Proteomes" id="UP000204215">
    <property type="component" value="Segment"/>
</dbReference>
<accession>A0A160DCK6</accession>
<keyword evidence="2" id="KW-1185">Reference proteome</keyword>
<proteinExistence type="predicted"/>
<dbReference type="RefSeq" id="YP_009274124.1">
    <property type="nucleotide sequence ID" value="NC_030913.1"/>
</dbReference>
<gene>
    <name evidence="1" type="primary">85</name>
    <name evidence="1" type="ORF">WIZARD_85</name>
</gene>
<sequence>MSTLTSRISVLDQLGRTATVAWLSAQVATPDRARELLEQGTAPTELQTVWVAAVADGATKEQLDDALDYTYRNALHSMRWGRAVEW</sequence>
<name>A0A160DCK6_9CAUD</name>
<organism evidence="1 2">
    <name type="scientific">Gordonia phage Wizard</name>
    <dbReference type="NCBI Taxonomy" id="1838083"/>
    <lineage>
        <taxon>Viruses</taxon>
        <taxon>Duplodnaviria</taxon>
        <taxon>Heunggongvirae</taxon>
        <taxon>Uroviricota</taxon>
        <taxon>Caudoviricetes</taxon>
        <taxon>Stackebrandtviridae</taxon>
        <taxon>Frickvirinae</taxon>
        <taxon>Wizardvirus</taxon>
        <taxon>Wizardvirus wizard</taxon>
    </lineage>
</organism>
<dbReference type="KEGG" id="vg:28800339"/>
<dbReference type="GeneID" id="28800339"/>
<evidence type="ECO:0000313" key="2">
    <source>
        <dbReference type="Proteomes" id="UP000204215"/>
    </source>
</evidence>
<evidence type="ECO:0000313" key="1">
    <source>
        <dbReference type="EMBL" id="ANA85390.1"/>
    </source>
</evidence>
<protein>
    <submittedName>
        <fullName evidence="1">Uncharacterized protein</fullName>
    </submittedName>
</protein>
<dbReference type="EMBL" id="KU998234">
    <property type="protein sequence ID" value="ANA85390.1"/>
    <property type="molecule type" value="Genomic_DNA"/>
</dbReference>
<dbReference type="OrthoDB" id="33411at10239"/>
<reference evidence="1 2" key="1">
    <citation type="submission" date="2016-03" db="EMBL/GenBank/DDBJ databases">
        <authorList>
            <person name="Montgomery M.T."/>
            <person name="Guerrero C.A."/>
            <person name="Mavrich T.N."/>
            <person name="Pope W.H."/>
            <person name="Garlena R.A."/>
            <person name="Russell D.A."/>
            <person name="Jacobs-Sera D."/>
            <person name="Hendrix R.W."/>
            <person name="Hatfull G.F."/>
        </authorList>
    </citation>
    <scope>NUCLEOTIDE SEQUENCE [LARGE SCALE GENOMIC DNA]</scope>
</reference>